<dbReference type="EMBL" id="KN833767">
    <property type="protein sequence ID" value="KIK20334.1"/>
    <property type="molecule type" value="Genomic_DNA"/>
</dbReference>
<accession>A0A0C9Z248</accession>
<sequence length="90" mass="10635">LVYVHWFKALNHFDSSVGMFRAIHSTQQHRPNAMVIPIHHLIQPCHLIPKFPNGAVNPCWIQGHAMTDTDVFYLNRYIDFSIFDQYQNHF</sequence>
<organism evidence="1 2">
    <name type="scientific">Pisolithus microcarpus 441</name>
    <dbReference type="NCBI Taxonomy" id="765257"/>
    <lineage>
        <taxon>Eukaryota</taxon>
        <taxon>Fungi</taxon>
        <taxon>Dikarya</taxon>
        <taxon>Basidiomycota</taxon>
        <taxon>Agaricomycotina</taxon>
        <taxon>Agaricomycetes</taxon>
        <taxon>Agaricomycetidae</taxon>
        <taxon>Boletales</taxon>
        <taxon>Sclerodermatineae</taxon>
        <taxon>Pisolithaceae</taxon>
        <taxon>Pisolithus</taxon>
    </lineage>
</organism>
<dbReference type="OrthoDB" id="3244185at2759"/>
<dbReference type="AlphaFoldDB" id="A0A0C9Z248"/>
<gene>
    <name evidence="1" type="ORF">PISMIDRAFT_106034</name>
</gene>
<dbReference type="HOGENOM" id="CLU_155374_0_1_1"/>
<reference evidence="2" key="2">
    <citation type="submission" date="2015-01" db="EMBL/GenBank/DDBJ databases">
        <title>Evolutionary Origins and Diversification of the Mycorrhizal Mutualists.</title>
        <authorList>
            <consortium name="DOE Joint Genome Institute"/>
            <consortium name="Mycorrhizal Genomics Consortium"/>
            <person name="Kohler A."/>
            <person name="Kuo A."/>
            <person name="Nagy L.G."/>
            <person name="Floudas D."/>
            <person name="Copeland A."/>
            <person name="Barry K.W."/>
            <person name="Cichocki N."/>
            <person name="Veneault-Fourrey C."/>
            <person name="LaButti K."/>
            <person name="Lindquist E.A."/>
            <person name="Lipzen A."/>
            <person name="Lundell T."/>
            <person name="Morin E."/>
            <person name="Murat C."/>
            <person name="Riley R."/>
            <person name="Ohm R."/>
            <person name="Sun H."/>
            <person name="Tunlid A."/>
            <person name="Henrissat B."/>
            <person name="Grigoriev I.V."/>
            <person name="Hibbett D.S."/>
            <person name="Martin F."/>
        </authorList>
    </citation>
    <scope>NUCLEOTIDE SEQUENCE [LARGE SCALE GENOMIC DNA]</scope>
    <source>
        <strain evidence="2">441</strain>
    </source>
</reference>
<feature type="non-terminal residue" evidence="1">
    <location>
        <position position="1"/>
    </location>
</feature>
<proteinExistence type="predicted"/>
<dbReference type="STRING" id="765257.A0A0C9Z248"/>
<protein>
    <submittedName>
        <fullName evidence="1">Uncharacterized protein</fullName>
    </submittedName>
</protein>
<dbReference type="Proteomes" id="UP000054018">
    <property type="component" value="Unassembled WGS sequence"/>
</dbReference>
<name>A0A0C9Z248_9AGAM</name>
<evidence type="ECO:0000313" key="1">
    <source>
        <dbReference type="EMBL" id="KIK20334.1"/>
    </source>
</evidence>
<reference evidence="1 2" key="1">
    <citation type="submission" date="2014-04" db="EMBL/GenBank/DDBJ databases">
        <authorList>
            <consortium name="DOE Joint Genome Institute"/>
            <person name="Kuo A."/>
            <person name="Kohler A."/>
            <person name="Costa M.D."/>
            <person name="Nagy L.G."/>
            <person name="Floudas D."/>
            <person name="Copeland A."/>
            <person name="Barry K.W."/>
            <person name="Cichocki N."/>
            <person name="Veneault-Fourrey C."/>
            <person name="LaButti K."/>
            <person name="Lindquist E.A."/>
            <person name="Lipzen A."/>
            <person name="Lundell T."/>
            <person name="Morin E."/>
            <person name="Murat C."/>
            <person name="Sun H."/>
            <person name="Tunlid A."/>
            <person name="Henrissat B."/>
            <person name="Grigoriev I.V."/>
            <person name="Hibbett D.S."/>
            <person name="Martin F."/>
            <person name="Nordberg H.P."/>
            <person name="Cantor M.N."/>
            <person name="Hua S.X."/>
        </authorList>
    </citation>
    <scope>NUCLEOTIDE SEQUENCE [LARGE SCALE GENOMIC DNA]</scope>
    <source>
        <strain evidence="1 2">441</strain>
    </source>
</reference>
<keyword evidence="2" id="KW-1185">Reference proteome</keyword>
<evidence type="ECO:0000313" key="2">
    <source>
        <dbReference type="Proteomes" id="UP000054018"/>
    </source>
</evidence>